<proteinExistence type="inferred from homology"/>
<evidence type="ECO:0000256" key="2">
    <source>
        <dbReference type="ARBA" id="ARBA00006411"/>
    </source>
</evidence>
<gene>
    <name evidence="5" type="ORF">OG308_08155</name>
</gene>
<comment type="subcellular location">
    <subcellularLocation>
        <location evidence="1">Cytoplasm</location>
    </subcellularLocation>
</comment>
<sequence>MTTLTNDALLAVADRLGVQTLPLALEVGPQQDSYDAWRHAQEQAVAGLVDDGLIDADGEVDPDLAGAMFVLAQPDCELAARIYTEQGRRRVCVTRRGDAHAVAVRSGDSFEVTAIWCDGSTEELVRPLLSALGRREPAQVTGFSAPADELARRLDSSGSSSEFADSLYALGVAERDATVLGLAFASCTAYAEIVAYTHDDGSTTRAPGAVAVYDTGRGRLVAAPMVSPDRRIWSTVTTGTDHRVTQAVATLIEGLPGGRWMPP</sequence>
<organism evidence="5 6">
    <name type="scientific">Nocardia salmonicida</name>
    <dbReference type="NCBI Taxonomy" id="53431"/>
    <lineage>
        <taxon>Bacteria</taxon>
        <taxon>Bacillati</taxon>
        <taxon>Actinomycetota</taxon>
        <taxon>Actinomycetes</taxon>
        <taxon>Mycobacteriales</taxon>
        <taxon>Nocardiaceae</taxon>
        <taxon>Nocardia</taxon>
    </lineage>
</organism>
<evidence type="ECO:0000256" key="3">
    <source>
        <dbReference type="ARBA" id="ARBA00022490"/>
    </source>
</evidence>
<protein>
    <submittedName>
        <fullName evidence="5">ESX secretion-associated protein EspG</fullName>
    </submittedName>
</protein>
<dbReference type="GeneID" id="91380959"/>
<comment type="similarity">
    <text evidence="2">Belongs to the EspG family.</text>
</comment>
<evidence type="ECO:0000256" key="4">
    <source>
        <dbReference type="ARBA" id="ARBA00023186"/>
    </source>
</evidence>
<evidence type="ECO:0000313" key="6">
    <source>
        <dbReference type="Proteomes" id="UP001621418"/>
    </source>
</evidence>
<keyword evidence="3" id="KW-0963">Cytoplasm</keyword>
<keyword evidence="6" id="KW-1185">Reference proteome</keyword>
<dbReference type="InterPro" id="IPR025734">
    <property type="entry name" value="EspG"/>
</dbReference>
<dbReference type="Pfam" id="PF14011">
    <property type="entry name" value="ESX-1_EspG"/>
    <property type="match status" value="1"/>
</dbReference>
<reference evidence="5 6" key="1">
    <citation type="submission" date="2022-10" db="EMBL/GenBank/DDBJ databases">
        <title>The complete genomes of actinobacterial strains from the NBC collection.</title>
        <authorList>
            <person name="Joergensen T.S."/>
            <person name="Alvarez Arevalo M."/>
            <person name="Sterndorff E.B."/>
            <person name="Faurdal D."/>
            <person name="Vuksanovic O."/>
            <person name="Mourched A.-S."/>
            <person name="Charusanti P."/>
            <person name="Shaw S."/>
            <person name="Blin K."/>
            <person name="Weber T."/>
        </authorList>
    </citation>
    <scope>NUCLEOTIDE SEQUENCE [LARGE SCALE GENOMIC DNA]</scope>
    <source>
        <strain evidence="5 6">NBC_01413</strain>
    </source>
</reference>
<dbReference type="EMBL" id="CP109527">
    <property type="protein sequence ID" value="WTY37800.1"/>
    <property type="molecule type" value="Genomic_DNA"/>
</dbReference>
<evidence type="ECO:0000256" key="1">
    <source>
        <dbReference type="ARBA" id="ARBA00004496"/>
    </source>
</evidence>
<evidence type="ECO:0000313" key="5">
    <source>
        <dbReference type="EMBL" id="WTY37800.1"/>
    </source>
</evidence>
<accession>A0ABZ1NCS7</accession>
<name>A0ABZ1NCS7_9NOCA</name>
<keyword evidence="4" id="KW-0143">Chaperone</keyword>
<dbReference type="Proteomes" id="UP001621418">
    <property type="component" value="Chromosome"/>
</dbReference>
<dbReference type="RefSeq" id="WP_328659282.1">
    <property type="nucleotide sequence ID" value="NZ_CP108014.1"/>
</dbReference>